<dbReference type="PRINTS" id="PR00411">
    <property type="entry name" value="PNDRDTASEI"/>
</dbReference>
<dbReference type="PANTHER" id="PTHR42877:SF4">
    <property type="entry name" value="FAD_NAD(P)-BINDING DOMAIN-CONTAINING PROTEIN-RELATED"/>
    <property type="match status" value="1"/>
</dbReference>
<dbReference type="InterPro" id="IPR036188">
    <property type="entry name" value="FAD/NAD-bd_sf"/>
</dbReference>
<sequence length="344" mass="39041">MHNESRPEAPLRVLVVGAGFAGLGLAIRLRQAGIDDYLVLEKAADVGGCWRENRYPGAACDVPSHLYSFSFEPKADWSRKFAPQAEILDYLRHCADKYRLREKIRFHCEVEEARFDAGSGEWQVRCADGQTLRARALVCATGQLSRPLLPRLPGLERFQGPAFHSANWDAEVELAGKRVAVIGTGASAIQFVPRIAPQVQRLSLFQRSAPYVIAKPDRTYADWERRLKARWPWLQRLDRGLKYLHHESRMLAFATFPALMKVMRLSFHRHLHRQIADPQMRARLGPDYPLGCKRILISNDYYPALARSNVELVDTGIREVTEDAVVGRDGRRHEVDAIIFGTGF</sequence>
<gene>
    <name evidence="4" type="ORF">DT376_13880</name>
</gene>
<dbReference type="InterPro" id="IPR020946">
    <property type="entry name" value="Flavin_mOase-like"/>
</dbReference>
<dbReference type="PANTHER" id="PTHR42877">
    <property type="entry name" value="L-ORNITHINE N(5)-MONOOXYGENASE-RELATED"/>
    <property type="match status" value="1"/>
</dbReference>
<keyword evidence="1" id="KW-0285">Flavoprotein</keyword>
<reference evidence="4 5" key="1">
    <citation type="submission" date="2018-07" db="EMBL/GenBank/DDBJ databases">
        <title>Mechanisms of high-level aminoglycoside resistance among Gram-negative pathogens in Brazil.</title>
        <authorList>
            <person name="Ballaben A.S."/>
            <person name="Darini A.L.C."/>
            <person name="Doi Y."/>
        </authorList>
    </citation>
    <scope>NUCLEOTIDE SEQUENCE [LARGE SCALE GENOMIC DNA]</scope>
    <source>
        <strain evidence="4 5">B2-305</strain>
    </source>
</reference>
<evidence type="ECO:0000256" key="3">
    <source>
        <dbReference type="ARBA" id="ARBA00023002"/>
    </source>
</evidence>
<keyword evidence="3" id="KW-0560">Oxidoreductase</keyword>
<dbReference type="PIRSF" id="PIRSF000332">
    <property type="entry name" value="FMO"/>
    <property type="match status" value="1"/>
</dbReference>
<organism evidence="4 5">
    <name type="scientific">Pseudomonas aeruginosa</name>
    <dbReference type="NCBI Taxonomy" id="287"/>
    <lineage>
        <taxon>Bacteria</taxon>
        <taxon>Pseudomonadati</taxon>
        <taxon>Pseudomonadota</taxon>
        <taxon>Gammaproteobacteria</taxon>
        <taxon>Pseudomonadales</taxon>
        <taxon>Pseudomonadaceae</taxon>
        <taxon>Pseudomonas</taxon>
    </lineage>
</organism>
<dbReference type="InterPro" id="IPR000960">
    <property type="entry name" value="Flavin_mOase"/>
</dbReference>
<proteinExistence type="predicted"/>
<protein>
    <submittedName>
        <fullName evidence="4">NAD(P)/FAD-dependent oxidoreductase</fullName>
    </submittedName>
</protein>
<dbReference type="Pfam" id="PF00743">
    <property type="entry name" value="FMO-like"/>
    <property type="match status" value="1"/>
</dbReference>
<dbReference type="EMBL" id="QORE01000407">
    <property type="protein sequence ID" value="RCI74276.1"/>
    <property type="molecule type" value="Genomic_DNA"/>
</dbReference>
<accession>A0A367M9U7</accession>
<evidence type="ECO:0000256" key="1">
    <source>
        <dbReference type="ARBA" id="ARBA00022630"/>
    </source>
</evidence>
<evidence type="ECO:0000313" key="4">
    <source>
        <dbReference type="EMBL" id="RCI74276.1"/>
    </source>
</evidence>
<feature type="non-terminal residue" evidence="4">
    <location>
        <position position="344"/>
    </location>
</feature>
<name>A0A367M9U7_PSEAI</name>
<dbReference type="Proteomes" id="UP000253594">
    <property type="component" value="Unassembled WGS sequence"/>
</dbReference>
<keyword evidence="2" id="KW-0274">FAD</keyword>
<comment type="caution">
    <text evidence="4">The sequence shown here is derived from an EMBL/GenBank/DDBJ whole genome shotgun (WGS) entry which is preliminary data.</text>
</comment>
<dbReference type="AlphaFoldDB" id="A0A367M9U7"/>
<evidence type="ECO:0000313" key="5">
    <source>
        <dbReference type="Proteomes" id="UP000253594"/>
    </source>
</evidence>
<dbReference type="GO" id="GO:0004499">
    <property type="term" value="F:N,N-dimethylaniline monooxygenase activity"/>
    <property type="evidence" value="ECO:0007669"/>
    <property type="project" value="InterPro"/>
</dbReference>
<evidence type="ECO:0000256" key="2">
    <source>
        <dbReference type="ARBA" id="ARBA00022827"/>
    </source>
</evidence>
<dbReference type="SUPFAM" id="SSF51905">
    <property type="entry name" value="FAD/NAD(P)-binding domain"/>
    <property type="match status" value="2"/>
</dbReference>
<dbReference type="InterPro" id="IPR051209">
    <property type="entry name" value="FAD-bind_Monooxygenase_sf"/>
</dbReference>
<dbReference type="GO" id="GO:0050660">
    <property type="term" value="F:flavin adenine dinucleotide binding"/>
    <property type="evidence" value="ECO:0007669"/>
    <property type="project" value="InterPro"/>
</dbReference>
<dbReference type="GO" id="GO:0050661">
    <property type="term" value="F:NADP binding"/>
    <property type="evidence" value="ECO:0007669"/>
    <property type="project" value="InterPro"/>
</dbReference>
<dbReference type="Gene3D" id="3.50.50.60">
    <property type="entry name" value="FAD/NAD(P)-binding domain"/>
    <property type="match status" value="1"/>
</dbReference>